<evidence type="ECO:0000256" key="6">
    <source>
        <dbReference type="ARBA" id="ARBA00023002"/>
    </source>
</evidence>
<evidence type="ECO:0000259" key="10">
    <source>
        <dbReference type="Pfam" id="PF02775"/>
    </source>
</evidence>
<keyword evidence="5" id="KW-0460">Magnesium</keyword>
<sequence>MVEVQDIKSSDEIAWCPGCGNFGILTAVKKSVAKLGRDLKDVLFVSGIGQAAKLPHYIRCNCFNGLHGRALPVAVAAKIANHKLTVVITTGDGDCYGEGGNHFIHNIRRNLDITLIVHDNQIYGLTKGQASPTTDPGYQTKFQPEGVIEEPLCPLEMAIAIGAGFVARGYAADYEHLSWLILEGIKYKGFALIDVLQPCVSFNKKNTFGWYSKRIYKVNDDESYNPEDRMLAFQKSCEWGDRIPIGIIYRAEKKTFEEKTGLSEKSPLVEEQIENIDISDIVLNDFT</sequence>
<evidence type="ECO:0000256" key="1">
    <source>
        <dbReference type="ARBA" id="ARBA00001946"/>
    </source>
</evidence>
<comment type="cofactor">
    <cofactor evidence="1">
        <name>Mg(2+)</name>
        <dbReference type="ChEBI" id="CHEBI:18420"/>
    </cofactor>
</comment>
<dbReference type="EMBL" id="CT573071">
    <property type="protein sequence ID" value="CAJ73083.1"/>
    <property type="molecule type" value="Genomic_DNA"/>
</dbReference>
<organism evidence="12">
    <name type="scientific">Kuenenia stuttgartiensis</name>
    <dbReference type="NCBI Taxonomy" id="174633"/>
    <lineage>
        <taxon>Bacteria</taxon>
        <taxon>Pseudomonadati</taxon>
        <taxon>Planctomycetota</taxon>
        <taxon>Candidatus Brocadiia</taxon>
        <taxon>Candidatus Brocadiales</taxon>
        <taxon>Candidatus Brocadiaceae</taxon>
        <taxon>Candidatus Kuenenia</taxon>
    </lineage>
</organism>
<evidence type="ECO:0000313" key="14">
    <source>
        <dbReference type="EMBL" id="SOH05797.1"/>
    </source>
</evidence>
<dbReference type="InterPro" id="IPR011896">
    <property type="entry name" value="OFOB"/>
</dbReference>
<dbReference type="Gene3D" id="3.40.50.970">
    <property type="match status" value="1"/>
</dbReference>
<dbReference type="SUPFAM" id="SSF52518">
    <property type="entry name" value="Thiamin diphosphate-binding fold (THDP-binding)"/>
    <property type="match status" value="1"/>
</dbReference>
<keyword evidence="12" id="KW-0670">Pyruvate</keyword>
<evidence type="ECO:0000256" key="3">
    <source>
        <dbReference type="ARBA" id="ARBA00001966"/>
    </source>
</evidence>
<evidence type="ECO:0000313" key="15">
    <source>
        <dbReference type="Proteomes" id="UP000221734"/>
    </source>
</evidence>
<reference evidence="12" key="1">
    <citation type="journal article" date="2006" name="Nature">
        <title>Deciphering the evolution and metabolism of an anammox bacterium from a community genome.</title>
        <authorList>
            <person name="Strous M."/>
            <person name="Pelletier E."/>
            <person name="Mangenot S."/>
            <person name="Rattei T."/>
            <person name="Lehner A."/>
            <person name="Taylor M.W."/>
            <person name="Horn M."/>
            <person name="Daims H."/>
            <person name="Bartol-Mavel D."/>
            <person name="Wincker P."/>
            <person name="Barbe V."/>
            <person name="Fonknechten N."/>
            <person name="Vallenet D."/>
            <person name="Segurens B."/>
            <person name="Schenowitz-Truong C."/>
            <person name="Medigue C."/>
            <person name="Collingro A."/>
            <person name="Snel B."/>
            <person name="Dutilh B.E."/>
            <person name="OpDenCamp H.J.M."/>
            <person name="vanDerDrift C."/>
            <person name="Cirpus I."/>
            <person name="vanDePas-Schoonen K.T."/>
            <person name="Harhangi H.R."/>
            <person name="vanNiftrik L."/>
            <person name="Schmid M."/>
            <person name="Keltjens J."/>
            <person name="vanDeVossenberg J."/>
            <person name="Kartal B."/>
            <person name="Meier H."/>
            <person name="Frishman D."/>
            <person name="Huynen M.A."/>
            <person name="Mewes H."/>
            <person name="Weissenbach J."/>
            <person name="Jetten M.S.M."/>
            <person name="Wagner M."/>
            <person name="LePaslier D."/>
        </authorList>
    </citation>
    <scope>NUCLEOTIDE SEQUENCE</scope>
</reference>
<dbReference type="EMBL" id="CP049055">
    <property type="protein sequence ID" value="QII13116.1"/>
    <property type="molecule type" value="Genomic_DNA"/>
</dbReference>
<dbReference type="InterPro" id="IPR029061">
    <property type="entry name" value="THDP-binding"/>
</dbReference>
<dbReference type="InterPro" id="IPR032686">
    <property type="entry name" value="PFO_beta_C"/>
</dbReference>
<dbReference type="RefSeq" id="WP_099326331.1">
    <property type="nucleotide sequence ID" value="NZ_CP049055.1"/>
</dbReference>
<dbReference type="OrthoDB" id="9775140at2"/>
<dbReference type="InterPro" id="IPR011766">
    <property type="entry name" value="TPP_enzyme_TPP-bd"/>
</dbReference>
<dbReference type="PANTHER" id="PTHR48084:SF4">
    <property type="entry name" value="2-OXOGLUTARATE OXIDOREDUCTASE SUBUNIT KORB"/>
    <property type="match status" value="1"/>
</dbReference>
<proteinExistence type="predicted"/>
<evidence type="ECO:0000256" key="4">
    <source>
        <dbReference type="ARBA" id="ARBA00022723"/>
    </source>
</evidence>
<feature type="domain" description="Pyruvate ferredoxin oxidoreductase beta subunit C-terminal" evidence="11">
    <location>
        <begin position="199"/>
        <end position="260"/>
    </location>
</feature>
<gene>
    <name evidence="13" type="ORF">KsCSTR_37370</name>
    <name evidence="14" type="ORF">KSMBR1_3320</name>
    <name evidence="12" type="ORF">kuste2338</name>
</gene>
<evidence type="ECO:0000256" key="2">
    <source>
        <dbReference type="ARBA" id="ARBA00001964"/>
    </source>
</evidence>
<keyword evidence="4" id="KW-0479">Metal-binding</keyword>
<evidence type="ECO:0000313" key="16">
    <source>
        <dbReference type="Proteomes" id="UP000501926"/>
    </source>
</evidence>
<evidence type="ECO:0000256" key="8">
    <source>
        <dbReference type="ARBA" id="ARBA00023014"/>
    </source>
</evidence>
<dbReference type="EC" id="1.2.7.11" evidence="13"/>
<keyword evidence="6 12" id="KW-0560">Oxidoreductase</keyword>
<dbReference type="KEGG" id="kst:KSMBR1_3320"/>
<feature type="domain" description="Thiamine pyrophosphate enzyme TPP-binding" evidence="10">
    <location>
        <begin position="52"/>
        <end position="195"/>
    </location>
</feature>
<dbReference type="GO" id="GO:0046872">
    <property type="term" value="F:metal ion binding"/>
    <property type="evidence" value="ECO:0007669"/>
    <property type="project" value="UniProtKB-KW"/>
</dbReference>
<reference evidence="12" key="2">
    <citation type="submission" date="2006-01" db="EMBL/GenBank/DDBJ databases">
        <authorList>
            <person name="Genoscope"/>
        </authorList>
    </citation>
    <scope>NUCLEOTIDE SEQUENCE</scope>
</reference>
<dbReference type="CDD" id="cd03375">
    <property type="entry name" value="TPP_OGFOR"/>
    <property type="match status" value="1"/>
</dbReference>
<comment type="cofactor">
    <cofactor evidence="3">
        <name>[4Fe-4S] cluster</name>
        <dbReference type="ChEBI" id="CHEBI:49883"/>
    </cofactor>
</comment>
<reference evidence="14" key="4">
    <citation type="submission" date="2017-10" db="EMBL/GenBank/DDBJ databases">
        <authorList>
            <person name="Banno H."/>
            <person name="Chua N.-H."/>
        </authorList>
    </citation>
    <scope>NUCLEOTIDE SEQUENCE [LARGE SCALE GENOMIC DNA]</scope>
    <source>
        <strain evidence="14">Kuenenia_mbr1_ru-nijmegen</strain>
    </source>
</reference>
<evidence type="ECO:0000313" key="13">
    <source>
        <dbReference type="EMBL" id="QII13116.1"/>
    </source>
</evidence>
<evidence type="ECO:0000313" key="12">
    <source>
        <dbReference type="EMBL" id="CAJ73083.1"/>
    </source>
</evidence>
<dbReference type="EC" id="1.2.7.1" evidence="12"/>
<keyword evidence="15" id="KW-1185">Reference proteome</keyword>
<evidence type="ECO:0000256" key="7">
    <source>
        <dbReference type="ARBA" id="ARBA00023004"/>
    </source>
</evidence>
<dbReference type="AlphaFoldDB" id="Q1Q680"/>
<dbReference type="Pfam" id="PF12367">
    <property type="entry name" value="PFO_beta_C"/>
    <property type="match status" value="1"/>
</dbReference>
<comment type="cofactor">
    <cofactor evidence="2">
        <name>thiamine diphosphate</name>
        <dbReference type="ChEBI" id="CHEBI:58937"/>
    </cofactor>
</comment>
<evidence type="ECO:0000256" key="5">
    <source>
        <dbReference type="ARBA" id="ARBA00022842"/>
    </source>
</evidence>
<dbReference type="GO" id="GO:0030976">
    <property type="term" value="F:thiamine pyrophosphate binding"/>
    <property type="evidence" value="ECO:0007669"/>
    <property type="project" value="InterPro"/>
</dbReference>
<evidence type="ECO:0000256" key="9">
    <source>
        <dbReference type="ARBA" id="ARBA00023052"/>
    </source>
</evidence>
<dbReference type="Pfam" id="PF02775">
    <property type="entry name" value="TPP_enzyme_C"/>
    <property type="match status" value="1"/>
</dbReference>
<dbReference type="EMBL" id="LT934425">
    <property type="protein sequence ID" value="SOH05797.1"/>
    <property type="molecule type" value="Genomic_DNA"/>
</dbReference>
<keyword evidence="7" id="KW-0408">Iron</keyword>
<dbReference type="GO" id="GO:0051536">
    <property type="term" value="F:iron-sulfur cluster binding"/>
    <property type="evidence" value="ECO:0007669"/>
    <property type="project" value="UniProtKB-KW"/>
</dbReference>
<dbReference type="GO" id="GO:0019164">
    <property type="term" value="F:pyruvate synthase activity"/>
    <property type="evidence" value="ECO:0007669"/>
    <property type="project" value="UniProtKB-EC"/>
</dbReference>
<keyword evidence="8" id="KW-0411">Iron-sulfur</keyword>
<accession>Q1Q680</accession>
<dbReference type="PANTHER" id="PTHR48084">
    <property type="entry name" value="2-OXOGLUTARATE OXIDOREDUCTASE SUBUNIT KORB-RELATED"/>
    <property type="match status" value="1"/>
</dbReference>
<dbReference type="Proteomes" id="UP000501926">
    <property type="component" value="Chromosome"/>
</dbReference>
<name>Q1Q680_KUEST</name>
<protein>
    <submittedName>
        <fullName evidence="13">2-oxoacid:ferredoxin oxidoreductase subunit beta</fullName>
        <ecNumber evidence="13">1.2.7.11</ecNumber>
    </submittedName>
    <submittedName>
        <fullName evidence="12">Strongly similar to pyruvate synthase beta chain</fullName>
        <ecNumber evidence="12">1.2.7.1</ecNumber>
    </submittedName>
</protein>
<dbReference type="NCBIfam" id="TIGR02177">
    <property type="entry name" value="PorB_KorB"/>
    <property type="match status" value="1"/>
</dbReference>
<keyword evidence="9" id="KW-0786">Thiamine pyrophosphate</keyword>
<dbReference type="InterPro" id="IPR051457">
    <property type="entry name" value="2-oxoacid:Fd_oxidoreductase"/>
</dbReference>
<dbReference type="Proteomes" id="UP000221734">
    <property type="component" value="Chromosome Kuenenia_stuttgartiensis_MBR1"/>
</dbReference>
<reference evidence="13 16" key="5">
    <citation type="submission" date="2020-02" db="EMBL/GenBank/DDBJ databases">
        <title>Newly sequenced genome of strain CSTR1 showed variability in Candidatus Kuenenia stuttgartiensis genomes.</title>
        <authorList>
            <person name="Ding C."/>
            <person name="Adrian L."/>
        </authorList>
    </citation>
    <scope>NUCLEOTIDE SEQUENCE [LARGE SCALE GENOMIC DNA]</scope>
    <source>
        <strain evidence="13 16">CSTR1</strain>
    </source>
</reference>
<evidence type="ECO:0000259" key="11">
    <source>
        <dbReference type="Pfam" id="PF12367"/>
    </source>
</evidence>
<reference evidence="15" key="3">
    <citation type="submission" date="2017-10" db="EMBL/GenBank/DDBJ databases">
        <authorList>
            <person name="Frank J."/>
        </authorList>
    </citation>
    <scope>NUCLEOTIDE SEQUENCE [LARGE SCALE GENOMIC DNA]</scope>
</reference>